<evidence type="ECO:0000313" key="8">
    <source>
        <dbReference type="Proteomes" id="UP001153636"/>
    </source>
</evidence>
<feature type="non-terminal residue" evidence="7">
    <location>
        <position position="351"/>
    </location>
</feature>
<dbReference type="GO" id="GO:0003677">
    <property type="term" value="F:DNA binding"/>
    <property type="evidence" value="ECO:0007669"/>
    <property type="project" value="UniProtKB-KW"/>
</dbReference>
<dbReference type="GO" id="GO:0000127">
    <property type="term" value="C:transcription factor TFIIIC complex"/>
    <property type="evidence" value="ECO:0007669"/>
    <property type="project" value="InterPro"/>
</dbReference>
<evidence type="ECO:0000256" key="2">
    <source>
        <dbReference type="ARBA" id="ARBA00022553"/>
    </source>
</evidence>
<evidence type="ECO:0000256" key="4">
    <source>
        <dbReference type="ARBA" id="ARBA00023163"/>
    </source>
</evidence>
<feature type="domain" description="B-block binding subunit of TFIIIC" evidence="6">
    <location>
        <begin position="88"/>
        <end position="166"/>
    </location>
</feature>
<dbReference type="GO" id="GO:0006384">
    <property type="term" value="P:transcription initiation at RNA polymerase III promoter"/>
    <property type="evidence" value="ECO:0007669"/>
    <property type="project" value="InterPro"/>
</dbReference>
<reference evidence="7" key="1">
    <citation type="submission" date="2022-01" db="EMBL/GenBank/DDBJ databases">
        <authorList>
            <person name="King R."/>
        </authorList>
    </citation>
    <scope>NUCLEOTIDE SEQUENCE</scope>
</reference>
<dbReference type="Pfam" id="PF04182">
    <property type="entry name" value="B-block_TFIIIC"/>
    <property type="match status" value="1"/>
</dbReference>
<dbReference type="SUPFAM" id="SSF46785">
    <property type="entry name" value="Winged helix' DNA-binding domain"/>
    <property type="match status" value="1"/>
</dbReference>
<keyword evidence="2" id="KW-0597">Phosphoprotein</keyword>
<feature type="non-terminal residue" evidence="7">
    <location>
        <position position="1"/>
    </location>
</feature>
<proteinExistence type="predicted"/>
<dbReference type="GO" id="GO:0042791">
    <property type="term" value="P:5S class rRNA transcription by RNA polymerase III"/>
    <property type="evidence" value="ECO:0007669"/>
    <property type="project" value="TreeGrafter"/>
</dbReference>
<evidence type="ECO:0000256" key="5">
    <source>
        <dbReference type="ARBA" id="ARBA00023242"/>
    </source>
</evidence>
<dbReference type="EMBL" id="OV651827">
    <property type="protein sequence ID" value="CAH1103828.1"/>
    <property type="molecule type" value="Genomic_DNA"/>
</dbReference>
<dbReference type="InterPro" id="IPR044210">
    <property type="entry name" value="Tfc3-like"/>
</dbReference>
<protein>
    <recommendedName>
        <fullName evidence="6">B-block binding subunit of TFIIIC domain-containing protein</fullName>
    </recommendedName>
</protein>
<evidence type="ECO:0000313" key="7">
    <source>
        <dbReference type="EMBL" id="CAH1103828.1"/>
    </source>
</evidence>
<comment type="subcellular location">
    <subcellularLocation>
        <location evidence="1">Nucleus</location>
    </subcellularLocation>
</comment>
<dbReference type="PANTHER" id="PTHR15180">
    <property type="entry name" value="GENERAL TRANSCRIPTION FACTOR 3C POLYPEPTIDE 1"/>
    <property type="match status" value="1"/>
</dbReference>
<organism evidence="7 8">
    <name type="scientific">Psylliodes chrysocephalus</name>
    <dbReference type="NCBI Taxonomy" id="3402493"/>
    <lineage>
        <taxon>Eukaryota</taxon>
        <taxon>Metazoa</taxon>
        <taxon>Ecdysozoa</taxon>
        <taxon>Arthropoda</taxon>
        <taxon>Hexapoda</taxon>
        <taxon>Insecta</taxon>
        <taxon>Pterygota</taxon>
        <taxon>Neoptera</taxon>
        <taxon>Endopterygota</taxon>
        <taxon>Coleoptera</taxon>
        <taxon>Polyphaga</taxon>
        <taxon>Cucujiformia</taxon>
        <taxon>Chrysomeloidea</taxon>
        <taxon>Chrysomelidae</taxon>
        <taxon>Galerucinae</taxon>
        <taxon>Alticini</taxon>
        <taxon>Psylliodes</taxon>
    </lineage>
</organism>
<keyword evidence="5" id="KW-0539">Nucleus</keyword>
<dbReference type="InterPro" id="IPR036390">
    <property type="entry name" value="WH_DNA-bd_sf"/>
</dbReference>
<evidence type="ECO:0000256" key="3">
    <source>
        <dbReference type="ARBA" id="ARBA00023125"/>
    </source>
</evidence>
<dbReference type="AlphaFoldDB" id="A0A9P0CPE2"/>
<dbReference type="Proteomes" id="UP001153636">
    <property type="component" value="Chromosome 15"/>
</dbReference>
<evidence type="ECO:0000259" key="6">
    <source>
        <dbReference type="Pfam" id="PF04182"/>
    </source>
</evidence>
<sequence length="351" mass="40510">MNTDIGVVMELAYELPDIYPPKPVYDSYVLGSCSTFDERVDISSDVINLTIGQAEDKYGLGLVIVAEQNLRTYAICGDLIDPLIAFLNTEYCMLERVGRSRKLGELTQGRMSIGSAFNMDPKSVYHYKKALYNSELISKQFFYIKSPLYDQNKTCSLLQLRRFYTNIRSHQSYMASEIINILKRQPGYRIESKHLREIYSDRFSSIGKLLKNAEFRKLVKLKIYPYKTVYPNATSAECTNKNRSEKNVSCYELLNPYVNVAAYWRDDRDESDEEDDEKEEEPLSGEMIYNMDTIRNVYYQILLSGDKGCTAADIRHLTGFDVNTVRTGLRKLNQKGVVNLRKIDIGKTRKY</sequence>
<gene>
    <name evidence="7" type="ORF">PSYICH_LOCUS4946</name>
</gene>
<name>A0A9P0CPE2_9CUCU</name>
<keyword evidence="8" id="KW-1185">Reference proteome</keyword>
<evidence type="ECO:0000256" key="1">
    <source>
        <dbReference type="ARBA" id="ARBA00004123"/>
    </source>
</evidence>
<keyword evidence="3" id="KW-0238">DNA-binding</keyword>
<dbReference type="InterPro" id="IPR007309">
    <property type="entry name" value="TFIIIC_Bblock-bd"/>
</dbReference>
<dbReference type="GO" id="GO:0005634">
    <property type="term" value="C:nucleus"/>
    <property type="evidence" value="ECO:0007669"/>
    <property type="project" value="UniProtKB-SubCell"/>
</dbReference>
<accession>A0A9P0CPE2</accession>
<dbReference type="PANTHER" id="PTHR15180:SF1">
    <property type="entry name" value="GENERAL TRANSCRIPTION FACTOR 3C POLYPEPTIDE 1"/>
    <property type="match status" value="1"/>
</dbReference>
<dbReference type="OrthoDB" id="68020at2759"/>
<keyword evidence="4" id="KW-0804">Transcription</keyword>